<reference evidence="1 2" key="1">
    <citation type="journal article" date="2019" name="Int. J. Syst. Evol. Microbiol.">
        <title>The Global Catalogue of Microorganisms (GCM) 10K type strain sequencing project: providing services to taxonomists for standard genome sequencing and annotation.</title>
        <authorList>
            <consortium name="The Broad Institute Genomics Platform"/>
            <consortium name="The Broad Institute Genome Sequencing Center for Infectious Disease"/>
            <person name="Wu L."/>
            <person name="Ma J."/>
        </authorList>
    </citation>
    <scope>NUCLEOTIDE SEQUENCE [LARGE SCALE GENOMIC DNA]</scope>
    <source>
        <strain evidence="1 2">JCM 15577</strain>
    </source>
</reference>
<gene>
    <name evidence="1" type="ORF">GCM10009808_19900</name>
</gene>
<dbReference type="RefSeq" id="WP_344072120.1">
    <property type="nucleotide sequence ID" value="NZ_BAAAPL010000002.1"/>
</dbReference>
<evidence type="ECO:0000313" key="1">
    <source>
        <dbReference type="EMBL" id="GAA1701956.1"/>
    </source>
</evidence>
<sequence>MADFRYGPVELYLVGLEGDRPSPATIAALADLLEGGLFRLLDFVIVSKSALGEVTVTEIEDETDEYGFGGIELAEIGIAGDEDIAELAELIEPGTSAAVVALELVFARNLAAKLAASGGVVLSTERIPAPVVNAIMDLADEA</sequence>
<protein>
    <recommendedName>
        <fullName evidence="3">DUF1269 domain-containing protein</fullName>
    </recommendedName>
</protein>
<evidence type="ECO:0000313" key="2">
    <source>
        <dbReference type="Proteomes" id="UP001501690"/>
    </source>
</evidence>
<keyword evidence="2" id="KW-1185">Reference proteome</keyword>
<organism evidence="1 2">
    <name type="scientific">Microbacterium sediminicola</name>
    <dbReference type="NCBI Taxonomy" id="415210"/>
    <lineage>
        <taxon>Bacteria</taxon>
        <taxon>Bacillati</taxon>
        <taxon>Actinomycetota</taxon>
        <taxon>Actinomycetes</taxon>
        <taxon>Micrococcales</taxon>
        <taxon>Microbacteriaceae</taxon>
        <taxon>Microbacterium</taxon>
    </lineage>
</organism>
<proteinExistence type="predicted"/>
<comment type="caution">
    <text evidence="1">The sequence shown here is derived from an EMBL/GenBank/DDBJ whole genome shotgun (WGS) entry which is preliminary data.</text>
</comment>
<name>A0ABN2IC45_9MICO</name>
<accession>A0ABN2IC45</accession>
<evidence type="ECO:0008006" key="3">
    <source>
        <dbReference type="Google" id="ProtNLM"/>
    </source>
</evidence>
<dbReference type="InterPro" id="IPR046288">
    <property type="entry name" value="DUF6325"/>
</dbReference>
<dbReference type="Pfam" id="PF19850">
    <property type="entry name" value="DUF6325"/>
    <property type="match status" value="1"/>
</dbReference>
<dbReference type="EMBL" id="BAAAPL010000002">
    <property type="protein sequence ID" value="GAA1701956.1"/>
    <property type="molecule type" value="Genomic_DNA"/>
</dbReference>
<dbReference type="Proteomes" id="UP001501690">
    <property type="component" value="Unassembled WGS sequence"/>
</dbReference>